<dbReference type="GO" id="GO:0019867">
    <property type="term" value="C:outer membrane"/>
    <property type="evidence" value="ECO:0007669"/>
    <property type="project" value="InterPro"/>
</dbReference>
<dbReference type="GO" id="GO:0055085">
    <property type="term" value="P:transmembrane transport"/>
    <property type="evidence" value="ECO:0007669"/>
    <property type="project" value="TreeGrafter"/>
</dbReference>
<dbReference type="RefSeq" id="WP_034613203.1">
    <property type="nucleotide sequence ID" value="NZ_JSUM01000003.1"/>
</dbReference>
<dbReference type="SUPFAM" id="SSF56925">
    <property type="entry name" value="OMPA-like"/>
    <property type="match status" value="1"/>
</dbReference>
<dbReference type="Proteomes" id="UP000030380">
    <property type="component" value="Unassembled WGS sequence"/>
</dbReference>
<dbReference type="Pfam" id="PF03922">
    <property type="entry name" value="OmpW"/>
    <property type="match status" value="1"/>
</dbReference>
<dbReference type="AlphaFoldDB" id="A0A0A3AVX1"/>
<dbReference type="InterPro" id="IPR005618">
    <property type="entry name" value="OMPW"/>
</dbReference>
<name>A0A0A3AVX1_9PAST</name>
<dbReference type="GO" id="GO:0044384">
    <property type="term" value="C:host outer membrane"/>
    <property type="evidence" value="ECO:0007669"/>
    <property type="project" value="InterPro"/>
</dbReference>
<comment type="caution">
    <text evidence="2">The sequence shown here is derived from an EMBL/GenBank/DDBJ whole genome shotgun (WGS) entry which is preliminary data.</text>
</comment>
<sequence>MKKATLAFALAAALGCGSALAHEAGSVIVRGGPILVVPDASTKNHAGNAMQYDFDVNSNAQLGLTGTYMITDNLGVELLAATPFSHELSLPGVGKVGKTKQLPPSLYLQYYFLDKDAKARPYLGAGVNYTTFFSEKSTFAAVTDLKLKDSWGVAVNAGVDIGLTDNLFLNTSVWYAKIKTKATFKLGGQEQRADVTLDPMVYFIGLGYRF</sequence>
<accession>A0A0A3AVX1</accession>
<dbReference type="InterPro" id="IPR000758">
    <property type="entry name" value="Enterovir_OMP"/>
</dbReference>
<organism evidence="2 3">
    <name type="scientific">Chelonobacter oris</name>
    <dbReference type="NCBI Taxonomy" id="505317"/>
    <lineage>
        <taxon>Bacteria</taxon>
        <taxon>Pseudomonadati</taxon>
        <taxon>Pseudomonadota</taxon>
        <taxon>Gammaproteobacteria</taxon>
        <taxon>Pasteurellales</taxon>
        <taxon>Pasteurellaceae</taxon>
        <taxon>Chelonobacter</taxon>
    </lineage>
</organism>
<dbReference type="OrthoDB" id="9807574at2"/>
<gene>
    <name evidence="2" type="ORF">OA57_02920</name>
</gene>
<dbReference type="STRING" id="505317.OA57_02920"/>
<dbReference type="InterPro" id="IPR011250">
    <property type="entry name" value="OMP/PagP_B-barrel"/>
</dbReference>
<evidence type="ECO:0000313" key="3">
    <source>
        <dbReference type="Proteomes" id="UP000030380"/>
    </source>
</evidence>
<keyword evidence="3" id="KW-1185">Reference proteome</keyword>
<proteinExistence type="predicted"/>
<evidence type="ECO:0000313" key="2">
    <source>
        <dbReference type="EMBL" id="KGQ71195.1"/>
    </source>
</evidence>
<dbReference type="Gene3D" id="2.40.160.20">
    <property type="match status" value="1"/>
</dbReference>
<dbReference type="PANTHER" id="PTHR36920">
    <property type="match status" value="1"/>
</dbReference>
<dbReference type="PROSITE" id="PS51257">
    <property type="entry name" value="PROKAR_LIPOPROTEIN"/>
    <property type="match status" value="1"/>
</dbReference>
<feature type="chain" id="PRO_5001997824" evidence="1">
    <location>
        <begin position="22"/>
        <end position="210"/>
    </location>
</feature>
<dbReference type="PROSITE" id="PS00695">
    <property type="entry name" value="ENT_VIR_OMP_2"/>
    <property type="match status" value="1"/>
</dbReference>
<keyword evidence="1" id="KW-0732">Signal</keyword>
<dbReference type="PANTHER" id="PTHR36920:SF1">
    <property type="entry name" value="OUTER MEMBRANE PROTEIN W"/>
    <property type="match status" value="1"/>
</dbReference>
<feature type="signal peptide" evidence="1">
    <location>
        <begin position="1"/>
        <end position="21"/>
    </location>
</feature>
<protein>
    <submittedName>
        <fullName evidence="2">Membrane protein</fullName>
    </submittedName>
</protein>
<reference evidence="2 3" key="1">
    <citation type="submission" date="2014-11" db="EMBL/GenBank/DDBJ databases">
        <title>Draft genome sequence of Chelonobacter oris 1662T, associated with respiratory disease in Hermann's Tortoises.</title>
        <authorList>
            <person name="Kudirkiene E."/>
            <person name="Hansen M.J."/>
            <person name="Bojesen A.M."/>
        </authorList>
    </citation>
    <scope>NUCLEOTIDE SEQUENCE [LARGE SCALE GENOMIC DNA]</scope>
    <source>
        <strain evidence="2 3">1662</strain>
    </source>
</reference>
<dbReference type="EMBL" id="JSUM01000003">
    <property type="protein sequence ID" value="KGQ71195.1"/>
    <property type="molecule type" value="Genomic_DNA"/>
</dbReference>
<evidence type="ECO:0000256" key="1">
    <source>
        <dbReference type="SAM" id="SignalP"/>
    </source>
</evidence>